<evidence type="ECO:0000256" key="8">
    <source>
        <dbReference type="PIRNR" id="PIRNR000077"/>
    </source>
</evidence>
<keyword evidence="5 10" id="KW-1015">Disulfide bond</keyword>
<feature type="site" description="Deprotonates C-terminal active site Cys" evidence="9">
    <location>
        <position position="25"/>
    </location>
</feature>
<dbReference type="Pfam" id="PF00085">
    <property type="entry name" value="Thioredoxin"/>
    <property type="match status" value="1"/>
</dbReference>
<feature type="site" description="Contributes to redox potential value" evidence="9">
    <location>
        <position position="33"/>
    </location>
</feature>
<feature type="domain" description="Thioredoxin" evidence="11">
    <location>
        <begin position="1"/>
        <end position="103"/>
    </location>
</feature>
<gene>
    <name evidence="12" type="primary">trxA</name>
    <name evidence="12" type="ORF">DPQ25_06845</name>
</gene>
<keyword evidence="4" id="KW-0249">Electron transport</keyword>
<evidence type="ECO:0000256" key="9">
    <source>
        <dbReference type="PIRSR" id="PIRSR000077-1"/>
    </source>
</evidence>
<evidence type="ECO:0000256" key="6">
    <source>
        <dbReference type="ARBA" id="ARBA00023284"/>
    </source>
</evidence>
<keyword evidence="3" id="KW-0813">Transport</keyword>
<evidence type="ECO:0000256" key="1">
    <source>
        <dbReference type="ARBA" id="ARBA00008987"/>
    </source>
</evidence>
<evidence type="ECO:0000256" key="10">
    <source>
        <dbReference type="PIRSR" id="PIRSR000077-4"/>
    </source>
</evidence>
<keyword evidence="13" id="KW-1185">Reference proteome</keyword>
<dbReference type="InterPro" id="IPR036249">
    <property type="entry name" value="Thioredoxin-like_sf"/>
</dbReference>
<dbReference type="GO" id="GO:0005829">
    <property type="term" value="C:cytosol"/>
    <property type="evidence" value="ECO:0007669"/>
    <property type="project" value="TreeGrafter"/>
</dbReference>
<dbReference type="PANTHER" id="PTHR45663:SF11">
    <property type="entry name" value="GEO12009P1"/>
    <property type="match status" value="1"/>
</dbReference>
<dbReference type="AlphaFoldDB" id="A0A328UFK3"/>
<name>A0A328UFK3_9FIRM</name>
<dbReference type="Proteomes" id="UP000249377">
    <property type="component" value="Unassembled WGS sequence"/>
</dbReference>
<dbReference type="PROSITE" id="PS00194">
    <property type="entry name" value="THIOREDOXIN_1"/>
    <property type="match status" value="1"/>
</dbReference>
<evidence type="ECO:0000256" key="2">
    <source>
        <dbReference type="ARBA" id="ARBA00020570"/>
    </source>
</evidence>
<feature type="active site" description="Nucleophile" evidence="9">
    <location>
        <position position="31"/>
    </location>
</feature>
<feature type="site" description="Contributes to redox potential value" evidence="9">
    <location>
        <position position="32"/>
    </location>
</feature>
<evidence type="ECO:0000313" key="13">
    <source>
        <dbReference type="Proteomes" id="UP000249377"/>
    </source>
</evidence>
<evidence type="ECO:0000256" key="3">
    <source>
        <dbReference type="ARBA" id="ARBA00022448"/>
    </source>
</evidence>
<dbReference type="EMBL" id="QLYR01000003">
    <property type="protein sequence ID" value="RAQ29200.1"/>
    <property type="molecule type" value="Genomic_DNA"/>
</dbReference>
<evidence type="ECO:0000256" key="5">
    <source>
        <dbReference type="ARBA" id="ARBA00023157"/>
    </source>
</evidence>
<feature type="disulfide bond" description="Redox-active" evidence="10">
    <location>
        <begin position="31"/>
        <end position="34"/>
    </location>
</feature>
<dbReference type="NCBIfam" id="TIGR01068">
    <property type="entry name" value="thioredoxin"/>
    <property type="match status" value="1"/>
</dbReference>
<dbReference type="Gene3D" id="3.40.30.10">
    <property type="entry name" value="Glutaredoxin"/>
    <property type="match status" value="1"/>
</dbReference>
<comment type="caution">
    <text evidence="12">The sequence shown here is derived from an EMBL/GenBank/DDBJ whole genome shotgun (WGS) entry which is preliminary data.</text>
</comment>
<evidence type="ECO:0000259" key="11">
    <source>
        <dbReference type="PROSITE" id="PS51352"/>
    </source>
</evidence>
<dbReference type="CDD" id="cd02947">
    <property type="entry name" value="TRX_family"/>
    <property type="match status" value="1"/>
</dbReference>
<feature type="active site" description="Nucleophile" evidence="9">
    <location>
        <position position="34"/>
    </location>
</feature>
<reference evidence="12 13" key="1">
    <citation type="submission" date="2018-06" db="EMBL/GenBank/DDBJ databases">
        <title>Noncontiguous genome sequence of Ruminococcaceae bacterium ASD2818.</title>
        <authorList>
            <person name="Chaplin A.V."/>
            <person name="Sokolova S.R."/>
            <person name="Kochetkova T.O."/>
            <person name="Goltsov A.Y."/>
            <person name="Trofimov D.Y."/>
            <person name="Efimov B.A."/>
        </authorList>
    </citation>
    <scope>NUCLEOTIDE SEQUENCE [LARGE SCALE GENOMIC DNA]</scope>
    <source>
        <strain evidence="12 13">ASD2818</strain>
    </source>
</reference>
<comment type="similarity">
    <text evidence="1 8">Belongs to the thioredoxin family.</text>
</comment>
<dbReference type="GO" id="GO:0015035">
    <property type="term" value="F:protein-disulfide reductase activity"/>
    <property type="evidence" value="ECO:0007669"/>
    <property type="project" value="UniProtKB-UniRule"/>
</dbReference>
<dbReference type="FunFam" id="3.40.30.10:FF:000001">
    <property type="entry name" value="Thioredoxin"/>
    <property type="match status" value="1"/>
</dbReference>
<organism evidence="12 13">
    <name type="scientific">Hydrogeniiclostridium mannosilyticum</name>
    <dbReference type="NCBI Taxonomy" id="2764322"/>
    <lineage>
        <taxon>Bacteria</taxon>
        <taxon>Bacillati</taxon>
        <taxon>Bacillota</taxon>
        <taxon>Clostridia</taxon>
        <taxon>Eubacteriales</taxon>
        <taxon>Acutalibacteraceae</taxon>
        <taxon>Hydrogeniiclostridium</taxon>
    </lineage>
</organism>
<dbReference type="PROSITE" id="PS51352">
    <property type="entry name" value="THIOREDOXIN_2"/>
    <property type="match status" value="1"/>
</dbReference>
<dbReference type="PANTHER" id="PTHR45663">
    <property type="entry name" value="GEO12009P1"/>
    <property type="match status" value="1"/>
</dbReference>
<sequence>MSVKVLNKDNFNEEVLSAKGTVLVDFWASWCGPCRMLSPIVDEIAEEQSGSVKVGKVNIDEQPELASRFGVMSIPTLMVWKDGKLTDTSVGVKPKHMIEEMLR</sequence>
<accession>A0A328UFK3</accession>
<evidence type="ECO:0000256" key="7">
    <source>
        <dbReference type="NCBIfam" id="TIGR01068"/>
    </source>
</evidence>
<dbReference type="PRINTS" id="PR00421">
    <property type="entry name" value="THIOREDOXIN"/>
</dbReference>
<evidence type="ECO:0000256" key="4">
    <source>
        <dbReference type="ARBA" id="ARBA00022982"/>
    </source>
</evidence>
<dbReference type="InterPro" id="IPR013766">
    <property type="entry name" value="Thioredoxin_domain"/>
</dbReference>
<proteinExistence type="inferred from homology"/>
<protein>
    <recommendedName>
        <fullName evidence="2 7">Thioredoxin</fullName>
    </recommendedName>
</protein>
<dbReference type="InterPro" id="IPR005746">
    <property type="entry name" value="Thioredoxin"/>
</dbReference>
<evidence type="ECO:0000313" key="12">
    <source>
        <dbReference type="EMBL" id="RAQ29200.1"/>
    </source>
</evidence>
<dbReference type="GO" id="GO:0045454">
    <property type="term" value="P:cell redox homeostasis"/>
    <property type="evidence" value="ECO:0007669"/>
    <property type="project" value="TreeGrafter"/>
</dbReference>
<dbReference type="InterPro" id="IPR017937">
    <property type="entry name" value="Thioredoxin_CS"/>
</dbReference>
<dbReference type="PIRSF" id="PIRSF000077">
    <property type="entry name" value="Thioredoxin"/>
    <property type="match status" value="1"/>
</dbReference>
<dbReference type="SUPFAM" id="SSF52833">
    <property type="entry name" value="Thioredoxin-like"/>
    <property type="match status" value="1"/>
</dbReference>
<keyword evidence="6 10" id="KW-0676">Redox-active center</keyword>